<feature type="region of interest" description="Disordered" evidence="1">
    <location>
        <begin position="1"/>
        <end position="20"/>
    </location>
</feature>
<protein>
    <submittedName>
        <fullName evidence="2">Uncharacterized protein</fullName>
    </submittedName>
</protein>
<dbReference type="EMBL" id="SRLO01003805">
    <property type="protein sequence ID" value="TNN31102.1"/>
    <property type="molecule type" value="Genomic_DNA"/>
</dbReference>
<gene>
    <name evidence="2" type="ORF">EYF80_058746</name>
</gene>
<evidence type="ECO:0000313" key="2">
    <source>
        <dbReference type="EMBL" id="TNN31102.1"/>
    </source>
</evidence>
<keyword evidence="3" id="KW-1185">Reference proteome</keyword>
<accession>A0A4Z2ES46</accession>
<name>A0A4Z2ES46_9TELE</name>
<organism evidence="2 3">
    <name type="scientific">Liparis tanakae</name>
    <name type="common">Tanaka's snailfish</name>
    <dbReference type="NCBI Taxonomy" id="230148"/>
    <lineage>
        <taxon>Eukaryota</taxon>
        <taxon>Metazoa</taxon>
        <taxon>Chordata</taxon>
        <taxon>Craniata</taxon>
        <taxon>Vertebrata</taxon>
        <taxon>Euteleostomi</taxon>
        <taxon>Actinopterygii</taxon>
        <taxon>Neopterygii</taxon>
        <taxon>Teleostei</taxon>
        <taxon>Neoteleostei</taxon>
        <taxon>Acanthomorphata</taxon>
        <taxon>Eupercaria</taxon>
        <taxon>Perciformes</taxon>
        <taxon>Cottioidei</taxon>
        <taxon>Cottales</taxon>
        <taxon>Liparidae</taxon>
        <taxon>Liparis</taxon>
    </lineage>
</organism>
<proteinExistence type="predicted"/>
<comment type="caution">
    <text evidence="2">The sequence shown here is derived from an EMBL/GenBank/DDBJ whole genome shotgun (WGS) entry which is preliminary data.</text>
</comment>
<evidence type="ECO:0000256" key="1">
    <source>
        <dbReference type="SAM" id="MobiDB-lite"/>
    </source>
</evidence>
<evidence type="ECO:0000313" key="3">
    <source>
        <dbReference type="Proteomes" id="UP000314294"/>
    </source>
</evidence>
<dbReference type="AlphaFoldDB" id="A0A4Z2ES46"/>
<sequence length="81" mass="8894">MGGRGPHSSTNIPPHCPGNQFVKPPFAFCPRPRDAIGGRGLEEEKVRGRRDRLVQSRPRCEERRGEIGLGVFRAAATSDPT</sequence>
<reference evidence="2 3" key="1">
    <citation type="submission" date="2019-03" db="EMBL/GenBank/DDBJ databases">
        <title>First draft genome of Liparis tanakae, snailfish: a comprehensive survey of snailfish specific genes.</title>
        <authorList>
            <person name="Kim W."/>
            <person name="Song I."/>
            <person name="Jeong J.-H."/>
            <person name="Kim D."/>
            <person name="Kim S."/>
            <person name="Ryu S."/>
            <person name="Song J.Y."/>
            <person name="Lee S.K."/>
        </authorList>
    </citation>
    <scope>NUCLEOTIDE SEQUENCE [LARGE SCALE GENOMIC DNA]</scope>
    <source>
        <tissue evidence="2">Muscle</tissue>
    </source>
</reference>
<dbReference type="Proteomes" id="UP000314294">
    <property type="component" value="Unassembled WGS sequence"/>
</dbReference>